<name>A0A1E3WAU4_9HYPH</name>
<feature type="compositionally biased region" description="Basic residues" evidence="1">
    <location>
        <begin position="55"/>
        <end position="64"/>
    </location>
</feature>
<sequence length="103" mass="11382">MKFSKRMASIAVVAVLSIAGLTAVTLAAGHDGRWSQSAWAGEGKKMCDRGEDRKYGKHGRRGHHGPMDPDYLAKKLSVMETEIGIRADQLDTWRDSPTRCKQP</sequence>
<evidence type="ECO:0000256" key="1">
    <source>
        <dbReference type="SAM" id="MobiDB-lite"/>
    </source>
</evidence>
<dbReference type="Proteomes" id="UP000095042">
    <property type="component" value="Unassembled WGS sequence"/>
</dbReference>
<keyword evidence="4" id="KW-1185">Reference proteome</keyword>
<comment type="caution">
    <text evidence="3">The sequence shown here is derived from an EMBL/GenBank/DDBJ whole genome shotgun (WGS) entry which is preliminary data.</text>
</comment>
<proteinExistence type="predicted"/>
<reference evidence="3 4" key="1">
    <citation type="journal article" date="2016" name="Environ. Microbiol.">
        <title>New Methyloceanibacter diversity from North Sea sediments includes methanotroph containing solely the soluble methane monooxygenase.</title>
        <authorList>
            <person name="Vekeman B."/>
            <person name="Kerckhof F.M."/>
            <person name="Cremers G."/>
            <person name="de Vos P."/>
            <person name="Vandamme P."/>
            <person name="Boon N."/>
            <person name="Op den Camp H.J."/>
            <person name="Heylen K."/>
        </authorList>
    </citation>
    <scope>NUCLEOTIDE SEQUENCE [LARGE SCALE GENOMIC DNA]</scope>
    <source>
        <strain evidence="3 4">R-67177</strain>
    </source>
</reference>
<feature type="compositionally biased region" description="Basic and acidic residues" evidence="1">
    <location>
        <begin position="42"/>
        <end position="54"/>
    </location>
</feature>
<evidence type="ECO:0000313" key="4">
    <source>
        <dbReference type="Proteomes" id="UP000095042"/>
    </source>
</evidence>
<organism evidence="3 4">
    <name type="scientific">Methyloceanibacter marginalis</name>
    <dbReference type="NCBI Taxonomy" id="1774971"/>
    <lineage>
        <taxon>Bacteria</taxon>
        <taxon>Pseudomonadati</taxon>
        <taxon>Pseudomonadota</taxon>
        <taxon>Alphaproteobacteria</taxon>
        <taxon>Hyphomicrobiales</taxon>
        <taxon>Hyphomicrobiaceae</taxon>
        <taxon>Methyloceanibacter</taxon>
    </lineage>
</organism>
<dbReference type="OrthoDB" id="7354754at2"/>
<feature type="signal peptide" evidence="2">
    <location>
        <begin position="1"/>
        <end position="27"/>
    </location>
</feature>
<evidence type="ECO:0000313" key="3">
    <source>
        <dbReference type="EMBL" id="ODS02642.1"/>
    </source>
</evidence>
<dbReference type="RefSeq" id="WP_069624163.1">
    <property type="nucleotide sequence ID" value="NZ_LPWD01000262.1"/>
</dbReference>
<feature type="region of interest" description="Disordered" evidence="1">
    <location>
        <begin position="37"/>
        <end position="69"/>
    </location>
</feature>
<feature type="chain" id="PRO_5009139298" evidence="2">
    <location>
        <begin position="28"/>
        <end position="103"/>
    </location>
</feature>
<dbReference type="EMBL" id="LPWD01000262">
    <property type="protein sequence ID" value="ODS02642.1"/>
    <property type="molecule type" value="Genomic_DNA"/>
</dbReference>
<protein>
    <submittedName>
        <fullName evidence="3">Uncharacterized protein</fullName>
    </submittedName>
</protein>
<evidence type="ECO:0000256" key="2">
    <source>
        <dbReference type="SAM" id="SignalP"/>
    </source>
</evidence>
<keyword evidence="2" id="KW-0732">Signal</keyword>
<dbReference type="AlphaFoldDB" id="A0A1E3WAU4"/>
<accession>A0A1E3WAU4</accession>
<gene>
    <name evidence="3" type="ORF">AUC71_14280</name>
</gene>